<name>F7VA94_9PROT</name>
<sequence>MRHVGLGPCFVDEDQMVGSIAARRCFQNFAYMRAQVDPANRTLRFFEARPFGLKNG</sequence>
<reference evidence="1 2" key="1">
    <citation type="journal article" date="2011" name="Biochem. Biophys. Res. Commun.">
        <title>Increased number of Arginine-based salt bridges contributes to the thermotolerance of thermotolerant acetic acid bacteria, Acetobacter tropicalis SKU1100.</title>
        <authorList>
            <person name="Matsutani M."/>
            <person name="Hirakawa H."/>
            <person name="Nishikura M."/>
            <person name="Soemphol W."/>
            <person name="Ali I.A.I."/>
            <person name="Yakushi T."/>
            <person name="Matsushita K."/>
        </authorList>
    </citation>
    <scope>NUCLEOTIDE SEQUENCE [LARGE SCALE GENOMIC DNA]</scope>
    <source>
        <strain evidence="1 2">NBRC 101654</strain>
    </source>
</reference>
<proteinExistence type="predicted"/>
<evidence type="ECO:0000313" key="2">
    <source>
        <dbReference type="Proteomes" id="UP000004319"/>
    </source>
</evidence>
<accession>F7VA94</accession>
<organism evidence="1 2">
    <name type="scientific">Acetobacter tropicalis NBRC 101654</name>
    <dbReference type="NCBI Taxonomy" id="749388"/>
    <lineage>
        <taxon>Bacteria</taxon>
        <taxon>Pseudomonadati</taxon>
        <taxon>Pseudomonadota</taxon>
        <taxon>Alphaproteobacteria</taxon>
        <taxon>Acetobacterales</taxon>
        <taxon>Acetobacteraceae</taxon>
        <taxon>Acetobacter</taxon>
    </lineage>
</organism>
<comment type="caution">
    <text evidence="1">The sequence shown here is derived from an EMBL/GenBank/DDBJ whole genome shotgun (WGS) entry which is preliminary data.</text>
</comment>
<dbReference type="Proteomes" id="UP000004319">
    <property type="component" value="Unassembled WGS sequence"/>
</dbReference>
<evidence type="ECO:0000313" key="1">
    <source>
        <dbReference type="EMBL" id="GAA07289.1"/>
    </source>
</evidence>
<gene>
    <name evidence="1" type="ORF">ATPR_0293</name>
</gene>
<dbReference type="EMBL" id="BABS01000005">
    <property type="protein sequence ID" value="GAA07289.1"/>
    <property type="molecule type" value="Genomic_DNA"/>
</dbReference>
<protein>
    <submittedName>
        <fullName evidence="1">Uncharacterized protein</fullName>
    </submittedName>
</protein>
<dbReference type="AlphaFoldDB" id="F7VA94"/>